<dbReference type="Proteomes" id="UP001422759">
    <property type="component" value="Unassembled WGS sequence"/>
</dbReference>
<evidence type="ECO:0000313" key="1">
    <source>
        <dbReference type="EMBL" id="GAA2134116.1"/>
    </source>
</evidence>
<dbReference type="EMBL" id="BAAANT010000004">
    <property type="protein sequence ID" value="GAA2134116.1"/>
    <property type="molecule type" value="Genomic_DNA"/>
</dbReference>
<comment type="caution">
    <text evidence="1">The sequence shown here is derived from an EMBL/GenBank/DDBJ whole genome shotgun (WGS) entry which is preliminary data.</text>
</comment>
<sequence length="59" mass="6490">MVEWRPVREQLLNDAWGEDIDLRVIGSCAPQRGATGFRGGGAYRFKAVSDGTSGCRYGR</sequence>
<proteinExistence type="predicted"/>
<reference evidence="1 2" key="1">
    <citation type="journal article" date="2019" name="Int. J. Syst. Evol. Microbiol.">
        <title>The Global Catalogue of Microorganisms (GCM) 10K type strain sequencing project: providing services to taxonomists for standard genome sequencing and annotation.</title>
        <authorList>
            <consortium name="The Broad Institute Genomics Platform"/>
            <consortium name="The Broad Institute Genome Sequencing Center for Infectious Disease"/>
            <person name="Wu L."/>
            <person name="Ma J."/>
        </authorList>
    </citation>
    <scope>NUCLEOTIDE SEQUENCE [LARGE SCALE GENOMIC DNA]</scope>
    <source>
        <strain evidence="1 2">JCM 14560</strain>
    </source>
</reference>
<protein>
    <submittedName>
        <fullName evidence="1">Uncharacterized protein</fullName>
    </submittedName>
</protein>
<accession>A0ABN2YYP0</accession>
<keyword evidence="2" id="KW-1185">Reference proteome</keyword>
<evidence type="ECO:0000313" key="2">
    <source>
        <dbReference type="Proteomes" id="UP001422759"/>
    </source>
</evidence>
<organism evidence="1 2">
    <name type="scientific">Kitasatospora kazusensis</name>
    <dbReference type="NCBI Taxonomy" id="407974"/>
    <lineage>
        <taxon>Bacteria</taxon>
        <taxon>Bacillati</taxon>
        <taxon>Actinomycetota</taxon>
        <taxon>Actinomycetes</taxon>
        <taxon>Kitasatosporales</taxon>
        <taxon>Streptomycetaceae</taxon>
        <taxon>Kitasatospora</taxon>
    </lineage>
</organism>
<gene>
    <name evidence="1" type="ORF">GCM10009760_11060</name>
</gene>
<name>A0ABN2YYP0_9ACTN</name>